<name>A8AHY5_CITK8</name>
<dbReference type="AlphaFoldDB" id="A8AHY5"/>
<dbReference type="HOGENOM" id="CLU_3197806_0_0_6"/>
<dbReference type="KEGG" id="cko:CKO_01972"/>
<protein>
    <submittedName>
        <fullName evidence="1">Uncharacterized protein</fullName>
    </submittedName>
</protein>
<dbReference type="Proteomes" id="UP000008148">
    <property type="component" value="Chromosome"/>
</dbReference>
<evidence type="ECO:0000313" key="2">
    <source>
        <dbReference type="Proteomes" id="UP000008148"/>
    </source>
</evidence>
<reference evidence="1 2" key="1">
    <citation type="submission" date="2007-08" db="EMBL/GenBank/DDBJ databases">
        <authorList>
            <consortium name="The Citrobacter koseri Genome Sequencing Project"/>
            <person name="McClelland M."/>
            <person name="Sanderson E.K."/>
            <person name="Porwollik S."/>
            <person name="Spieth J."/>
            <person name="Clifton W.S."/>
            <person name="Latreille P."/>
            <person name="Courtney L."/>
            <person name="Wang C."/>
            <person name="Pepin K."/>
            <person name="Bhonagiri V."/>
            <person name="Nash W."/>
            <person name="Johnson M."/>
            <person name="Thiruvilangam P."/>
            <person name="Wilson R."/>
        </authorList>
    </citation>
    <scope>NUCLEOTIDE SEQUENCE [LARGE SCALE GENOMIC DNA]</scope>
    <source>
        <strain evidence="2">ATCC BAA-895 / CDC 4225-83 / SGSC4696</strain>
    </source>
</reference>
<accession>A8AHY5</accession>
<keyword evidence="2" id="KW-1185">Reference proteome</keyword>
<proteinExistence type="predicted"/>
<gene>
    <name evidence="1" type="ordered locus">CKO_01972</name>
</gene>
<sequence length="45" mass="4519">MDASDGDAKTSYQAHSGAMPVGLISTAPSVKMPDGDVNVLSGLQV</sequence>
<organism evidence="1 2">
    <name type="scientific">Citrobacter koseri (strain ATCC BAA-895 / CDC 4225-83 / SGSC4696)</name>
    <dbReference type="NCBI Taxonomy" id="290338"/>
    <lineage>
        <taxon>Bacteria</taxon>
        <taxon>Pseudomonadati</taxon>
        <taxon>Pseudomonadota</taxon>
        <taxon>Gammaproteobacteria</taxon>
        <taxon>Enterobacterales</taxon>
        <taxon>Enterobacteriaceae</taxon>
        <taxon>Citrobacter</taxon>
    </lineage>
</organism>
<evidence type="ECO:0000313" key="1">
    <source>
        <dbReference type="EMBL" id="ABV13098.1"/>
    </source>
</evidence>
<dbReference type="EMBL" id="CP000822">
    <property type="protein sequence ID" value="ABV13098.1"/>
    <property type="molecule type" value="Genomic_DNA"/>
</dbReference>